<dbReference type="AlphaFoldDB" id="A0AB36KQR4"/>
<keyword evidence="1" id="KW-1133">Transmembrane helix</keyword>
<evidence type="ECO:0000313" key="2">
    <source>
        <dbReference type="EMBL" id="OPE59101.1"/>
    </source>
</evidence>
<reference evidence="2 3" key="1">
    <citation type="journal article" date="2017" name="Mol. Ecol.">
        <title>Adaptation of the pathogen, Pseudomonas syringae, during experimental evolution on a native vs. alternative host plant.</title>
        <authorList>
            <person name="Meaden S."/>
            <person name="Koskella B."/>
        </authorList>
    </citation>
    <scope>NUCLEOTIDE SEQUENCE [LARGE SCALE GENOMIC DNA]</scope>
    <source>
        <strain evidence="2 3">PT23</strain>
    </source>
</reference>
<sequence length="135" mass="15571">MKLPSDRAILERIYKLYYEEFQNHSCGENSGRRSKIYIPIDCKMIAREFDVDADIIFGRLYYHLQKKHGYTNENGSKVIFFDEVASDGRCINFPLMSSVLAGLQEDVNKFRTATWISTCALTVSIASAMFNVFFK</sequence>
<dbReference type="Proteomes" id="UP000189855">
    <property type="component" value="Unassembled WGS sequence"/>
</dbReference>
<feature type="transmembrane region" description="Helical" evidence="1">
    <location>
        <begin position="113"/>
        <end position="134"/>
    </location>
</feature>
<keyword evidence="1" id="KW-0812">Transmembrane</keyword>
<organism evidence="2 3">
    <name type="scientific">Pseudomonas syringae pv. tomato</name>
    <dbReference type="NCBI Taxonomy" id="323"/>
    <lineage>
        <taxon>Bacteria</taxon>
        <taxon>Pseudomonadati</taxon>
        <taxon>Pseudomonadota</taxon>
        <taxon>Gammaproteobacteria</taxon>
        <taxon>Pseudomonadales</taxon>
        <taxon>Pseudomonadaceae</taxon>
        <taxon>Pseudomonas</taxon>
    </lineage>
</organism>
<comment type="caution">
    <text evidence="2">The sequence shown here is derived from an EMBL/GenBank/DDBJ whole genome shotgun (WGS) entry which is preliminary data.</text>
</comment>
<name>A0AB36KQR4_PSEUB</name>
<keyword evidence="1" id="KW-0472">Membrane</keyword>
<accession>A0AB36KQR4</accession>
<evidence type="ECO:0000256" key="1">
    <source>
        <dbReference type="SAM" id="Phobius"/>
    </source>
</evidence>
<gene>
    <name evidence="2" type="ORF">BTW15_16530</name>
</gene>
<dbReference type="EMBL" id="MSDS01000018">
    <property type="protein sequence ID" value="OPE59101.1"/>
    <property type="molecule type" value="Genomic_DNA"/>
</dbReference>
<protein>
    <submittedName>
        <fullName evidence="2">Uncharacterized protein</fullName>
    </submittedName>
</protein>
<evidence type="ECO:0000313" key="3">
    <source>
        <dbReference type="Proteomes" id="UP000189855"/>
    </source>
</evidence>
<proteinExistence type="predicted"/>
<dbReference type="RefSeq" id="WP_054090004.1">
    <property type="nucleotide sequence ID" value="NZ_JAIFYV010000012.1"/>
</dbReference>